<feature type="signal peptide" evidence="6">
    <location>
        <begin position="1"/>
        <end position="30"/>
    </location>
</feature>
<protein>
    <submittedName>
        <fullName evidence="7">Uncharacterized protein</fullName>
    </submittedName>
</protein>
<dbReference type="GO" id="GO:0005125">
    <property type="term" value="F:cytokine activity"/>
    <property type="evidence" value="ECO:0007669"/>
    <property type="project" value="InterPro"/>
</dbReference>
<feature type="chain" id="PRO_5042041221" evidence="6">
    <location>
        <begin position="31"/>
        <end position="260"/>
    </location>
</feature>
<dbReference type="GO" id="GO:0005576">
    <property type="term" value="C:extracellular region"/>
    <property type="evidence" value="ECO:0007669"/>
    <property type="project" value="UniProtKB-SubCell"/>
</dbReference>
<keyword evidence="8" id="KW-1185">Reference proteome</keyword>
<sequence length="260" mass="28474">MALRIFTRALQLLSAVALISVLDLIDSTQAYSIGSSSRPFTTMDIGKESSSAHFLSGAKWRAQQLGSRVHGEDKETIGVSHEQKLVANLESDERKENSPMSLNSGSSSMSRSKRDTPDNSSCPLPANVTERVEELNSFLINITYLGVLPQQGVEPSLKLPIQSCSAVTTLLKTKNQGLDMSSWCPSIAQVLDKGLDAYPRYLIQAKCLCHECNELKSTIHKCHKIRKEVSILRRKGCQNGLAHSEKEKIDLTVGCVCIAA</sequence>
<evidence type="ECO:0000256" key="1">
    <source>
        <dbReference type="ARBA" id="ARBA00004613"/>
    </source>
</evidence>
<proteinExistence type="inferred from homology"/>
<dbReference type="AlphaFoldDB" id="A0AAE1DC53"/>
<feature type="region of interest" description="Disordered" evidence="5">
    <location>
        <begin position="88"/>
        <end position="125"/>
    </location>
</feature>
<evidence type="ECO:0000256" key="6">
    <source>
        <dbReference type="SAM" id="SignalP"/>
    </source>
</evidence>
<dbReference type="InterPro" id="IPR029034">
    <property type="entry name" value="Cystine-knot_cytokine"/>
</dbReference>
<evidence type="ECO:0000256" key="2">
    <source>
        <dbReference type="ARBA" id="ARBA00007236"/>
    </source>
</evidence>
<evidence type="ECO:0000313" key="8">
    <source>
        <dbReference type="Proteomes" id="UP001283361"/>
    </source>
</evidence>
<dbReference type="EMBL" id="JAWDGP010004351">
    <property type="protein sequence ID" value="KAK3765076.1"/>
    <property type="molecule type" value="Genomic_DNA"/>
</dbReference>
<dbReference type="InterPro" id="IPR010345">
    <property type="entry name" value="IL-17_fam"/>
</dbReference>
<comment type="caution">
    <text evidence="7">The sequence shown here is derived from an EMBL/GenBank/DDBJ whole genome shotgun (WGS) entry which is preliminary data.</text>
</comment>
<dbReference type="Pfam" id="PF06083">
    <property type="entry name" value="IL17"/>
    <property type="match status" value="1"/>
</dbReference>
<name>A0AAE1DC53_9GAST</name>
<gene>
    <name evidence="7" type="ORF">RRG08_049802</name>
</gene>
<evidence type="ECO:0000256" key="5">
    <source>
        <dbReference type="SAM" id="MobiDB-lite"/>
    </source>
</evidence>
<evidence type="ECO:0000256" key="3">
    <source>
        <dbReference type="ARBA" id="ARBA00022525"/>
    </source>
</evidence>
<comment type="subcellular location">
    <subcellularLocation>
        <location evidence="1">Secreted</location>
    </subcellularLocation>
</comment>
<evidence type="ECO:0000313" key="7">
    <source>
        <dbReference type="EMBL" id="KAK3765076.1"/>
    </source>
</evidence>
<dbReference type="SUPFAM" id="SSF57501">
    <property type="entry name" value="Cystine-knot cytokines"/>
    <property type="match status" value="1"/>
</dbReference>
<keyword evidence="3" id="KW-0964">Secreted</keyword>
<dbReference type="Gene3D" id="2.10.90.10">
    <property type="entry name" value="Cystine-knot cytokines"/>
    <property type="match status" value="1"/>
</dbReference>
<reference evidence="7" key="1">
    <citation type="journal article" date="2023" name="G3 (Bethesda)">
        <title>A reference genome for the long-term kleptoplast-retaining sea slug Elysia crispata morphotype clarki.</title>
        <authorList>
            <person name="Eastman K.E."/>
            <person name="Pendleton A.L."/>
            <person name="Shaikh M.A."/>
            <person name="Suttiyut T."/>
            <person name="Ogas R."/>
            <person name="Tomko P."/>
            <person name="Gavelis G."/>
            <person name="Widhalm J.R."/>
            <person name="Wisecaver J.H."/>
        </authorList>
    </citation>
    <scope>NUCLEOTIDE SEQUENCE</scope>
    <source>
        <strain evidence="7">ECLA1</strain>
    </source>
</reference>
<feature type="compositionally biased region" description="Low complexity" evidence="5">
    <location>
        <begin position="98"/>
        <end position="110"/>
    </location>
</feature>
<evidence type="ECO:0000256" key="4">
    <source>
        <dbReference type="ARBA" id="ARBA00022729"/>
    </source>
</evidence>
<accession>A0AAE1DC53</accession>
<dbReference type="Proteomes" id="UP001283361">
    <property type="component" value="Unassembled WGS sequence"/>
</dbReference>
<comment type="similarity">
    <text evidence="2">Belongs to the IL-17 family.</text>
</comment>
<keyword evidence="4 6" id="KW-0732">Signal</keyword>
<organism evidence="7 8">
    <name type="scientific">Elysia crispata</name>
    <name type="common">lettuce slug</name>
    <dbReference type="NCBI Taxonomy" id="231223"/>
    <lineage>
        <taxon>Eukaryota</taxon>
        <taxon>Metazoa</taxon>
        <taxon>Spiralia</taxon>
        <taxon>Lophotrochozoa</taxon>
        <taxon>Mollusca</taxon>
        <taxon>Gastropoda</taxon>
        <taxon>Heterobranchia</taxon>
        <taxon>Euthyneura</taxon>
        <taxon>Panpulmonata</taxon>
        <taxon>Sacoglossa</taxon>
        <taxon>Placobranchoidea</taxon>
        <taxon>Plakobranchidae</taxon>
        <taxon>Elysia</taxon>
    </lineage>
</organism>